<evidence type="ECO:0000256" key="1">
    <source>
        <dbReference type="SAM" id="Phobius"/>
    </source>
</evidence>
<protein>
    <submittedName>
        <fullName evidence="3">BT1 family</fullName>
    </submittedName>
</protein>
<keyword evidence="4" id="KW-1185">Reference proteome</keyword>
<evidence type="ECO:0000313" key="4">
    <source>
        <dbReference type="Proteomes" id="UP001443563"/>
    </source>
</evidence>
<name>A0AAW3CB31_9TRYP</name>
<evidence type="ECO:0000313" key="2">
    <source>
        <dbReference type="EMBL" id="KAL0512837.1"/>
    </source>
</evidence>
<proteinExistence type="predicted"/>
<organism evidence="3 5">
    <name type="scientific">Leishmania shawi</name>
    <dbReference type="NCBI Taxonomy" id="5680"/>
    <lineage>
        <taxon>Eukaryota</taxon>
        <taxon>Discoba</taxon>
        <taxon>Euglenozoa</taxon>
        <taxon>Kinetoplastea</taxon>
        <taxon>Metakinetoplastina</taxon>
        <taxon>Trypanosomatida</taxon>
        <taxon>Trypanosomatidae</taxon>
        <taxon>Leishmaniinae</taxon>
        <taxon>Leishmania</taxon>
        <taxon>Leishmania guyanensis species complex</taxon>
    </lineage>
</organism>
<keyword evidence="1" id="KW-0812">Transmembrane</keyword>
<accession>A0AAW3CB31</accession>
<dbReference type="EMBL" id="JBAMZM010000005">
    <property type="protein sequence ID" value="KAL0512837.1"/>
    <property type="molecule type" value="Genomic_DNA"/>
</dbReference>
<sequence>MRTRRTTSRRSSFELVECGKLNSGDCAEQEFEPLVTQTCLCRMFEAKKEAIFRNISIAVYGVIMTAGVIALTVLNITGTT</sequence>
<dbReference type="EMBL" id="JBAMZJ010000001">
    <property type="protein sequence ID" value="KAL0531869.1"/>
    <property type="molecule type" value="Genomic_DNA"/>
</dbReference>
<dbReference type="Proteomes" id="UP001443563">
    <property type="component" value="Unassembled WGS sequence"/>
</dbReference>
<dbReference type="Proteomes" id="UP001500493">
    <property type="component" value="Unassembled WGS sequence"/>
</dbReference>
<comment type="caution">
    <text evidence="3">The sequence shown here is derived from an EMBL/GenBank/DDBJ whole genome shotgun (WGS) entry which is preliminary data.</text>
</comment>
<dbReference type="AlphaFoldDB" id="A0AAW3CB31"/>
<keyword evidence="1" id="KW-1133">Transmembrane helix</keyword>
<reference evidence="3 4" key="1">
    <citation type="submission" date="2024-02" db="EMBL/GenBank/DDBJ databases">
        <title>FIRST GENOME SEQUENCES OF Leishmania (Viannia) shawi, Leishmania (Viannia) lindenbergi AND Leishmania (Viannia) utingensis.</title>
        <authorList>
            <person name="Resadore F."/>
            <person name="Custodio M.G.F."/>
            <person name="Boite M.C."/>
            <person name="Cupolillo E."/>
            <person name="Ferreira G.E.M."/>
        </authorList>
    </citation>
    <scope>NUCLEOTIDE SEQUENCE</scope>
    <source>
        <strain evidence="2 4">MCEB/BR/1984/M8408</strain>
        <strain evidence="3">MHOM/BR/2013/18 LTA MLF</strain>
    </source>
</reference>
<keyword evidence="1" id="KW-0472">Membrane</keyword>
<feature type="transmembrane region" description="Helical" evidence="1">
    <location>
        <begin position="57"/>
        <end position="77"/>
    </location>
</feature>
<evidence type="ECO:0000313" key="3">
    <source>
        <dbReference type="EMBL" id="KAL0531869.1"/>
    </source>
</evidence>
<gene>
    <name evidence="2" type="ORF">Q4I29_000853</name>
    <name evidence="3" type="ORF">Q4I32_000378</name>
</gene>
<evidence type="ECO:0000313" key="5">
    <source>
        <dbReference type="Proteomes" id="UP001500493"/>
    </source>
</evidence>